<accession>A0ABN8NEG7</accession>
<proteinExistence type="predicted"/>
<organism evidence="2 3">
    <name type="scientific">Porites lobata</name>
    <dbReference type="NCBI Taxonomy" id="104759"/>
    <lineage>
        <taxon>Eukaryota</taxon>
        <taxon>Metazoa</taxon>
        <taxon>Cnidaria</taxon>
        <taxon>Anthozoa</taxon>
        <taxon>Hexacorallia</taxon>
        <taxon>Scleractinia</taxon>
        <taxon>Fungiina</taxon>
        <taxon>Poritidae</taxon>
        <taxon>Porites</taxon>
    </lineage>
</organism>
<sequence length="114" mass="12594">MVAGMYELYEQLLPTKLYTSKRIKTCLPDDVMCQLCGKCPESGPHIFAGCSALAHCKYLERHNSALKGQMSGCKDSSSSRKDRNDSGNELPLDPELREERQGEGGEVWVPMLGA</sequence>
<dbReference type="Proteomes" id="UP001159405">
    <property type="component" value="Unassembled WGS sequence"/>
</dbReference>
<feature type="compositionally biased region" description="Basic and acidic residues" evidence="1">
    <location>
        <begin position="94"/>
        <end position="103"/>
    </location>
</feature>
<evidence type="ECO:0000256" key="1">
    <source>
        <dbReference type="SAM" id="MobiDB-lite"/>
    </source>
</evidence>
<evidence type="ECO:0000313" key="2">
    <source>
        <dbReference type="EMBL" id="CAH3106036.1"/>
    </source>
</evidence>
<evidence type="ECO:0000313" key="3">
    <source>
        <dbReference type="Proteomes" id="UP001159405"/>
    </source>
</evidence>
<evidence type="ECO:0008006" key="4">
    <source>
        <dbReference type="Google" id="ProtNLM"/>
    </source>
</evidence>
<comment type="caution">
    <text evidence="2">The sequence shown here is derived from an EMBL/GenBank/DDBJ whole genome shotgun (WGS) entry which is preliminary data.</text>
</comment>
<reference evidence="2 3" key="1">
    <citation type="submission" date="2022-05" db="EMBL/GenBank/DDBJ databases">
        <authorList>
            <consortium name="Genoscope - CEA"/>
            <person name="William W."/>
        </authorList>
    </citation>
    <scope>NUCLEOTIDE SEQUENCE [LARGE SCALE GENOMIC DNA]</scope>
</reference>
<dbReference type="EMBL" id="CALNXK010000018">
    <property type="protein sequence ID" value="CAH3106036.1"/>
    <property type="molecule type" value="Genomic_DNA"/>
</dbReference>
<feature type="region of interest" description="Disordered" evidence="1">
    <location>
        <begin position="68"/>
        <end position="114"/>
    </location>
</feature>
<name>A0ABN8NEG7_9CNID</name>
<feature type="compositionally biased region" description="Basic and acidic residues" evidence="1">
    <location>
        <begin position="77"/>
        <end position="86"/>
    </location>
</feature>
<protein>
    <recommendedName>
        <fullName evidence="4">Reverse transcriptase zinc-binding domain-containing protein</fullName>
    </recommendedName>
</protein>
<gene>
    <name evidence="2" type="ORF">PLOB_00013611</name>
</gene>
<keyword evidence="3" id="KW-1185">Reference proteome</keyword>